<evidence type="ECO:0000256" key="7">
    <source>
        <dbReference type="ARBA" id="ARBA00022989"/>
    </source>
</evidence>
<dbReference type="Gene3D" id="1.50.40.10">
    <property type="entry name" value="Mitochondrial carrier domain"/>
    <property type="match status" value="1"/>
</dbReference>
<evidence type="ECO:0000256" key="11">
    <source>
        <dbReference type="RuleBase" id="RU000488"/>
    </source>
</evidence>
<dbReference type="InterPro" id="IPR023395">
    <property type="entry name" value="MCP_dom_sf"/>
</dbReference>
<dbReference type="Proteomes" id="UP001595075">
    <property type="component" value="Unassembled WGS sequence"/>
</dbReference>
<dbReference type="PROSITE" id="PS50920">
    <property type="entry name" value="SOLCAR"/>
    <property type="match status" value="3"/>
</dbReference>
<name>A0ABR4CSE3_9HELO</name>
<evidence type="ECO:0000256" key="3">
    <source>
        <dbReference type="ARBA" id="ARBA00022448"/>
    </source>
</evidence>
<dbReference type="InterPro" id="IPR002067">
    <property type="entry name" value="MCP"/>
</dbReference>
<dbReference type="InterPro" id="IPR018108">
    <property type="entry name" value="MCP_transmembrane"/>
</dbReference>
<reference evidence="12 13" key="1">
    <citation type="journal article" date="2024" name="Commun. Biol.">
        <title>Comparative genomic analysis of thermophilic fungi reveals convergent evolutionary adaptations and gene losses.</title>
        <authorList>
            <person name="Steindorff A.S."/>
            <person name="Aguilar-Pontes M.V."/>
            <person name="Robinson A.J."/>
            <person name="Andreopoulos B."/>
            <person name="LaButti K."/>
            <person name="Kuo A."/>
            <person name="Mondo S."/>
            <person name="Riley R."/>
            <person name="Otillar R."/>
            <person name="Haridas S."/>
            <person name="Lipzen A."/>
            <person name="Grimwood J."/>
            <person name="Schmutz J."/>
            <person name="Clum A."/>
            <person name="Reid I.D."/>
            <person name="Moisan M.C."/>
            <person name="Butler G."/>
            <person name="Nguyen T.T.M."/>
            <person name="Dewar K."/>
            <person name="Conant G."/>
            <person name="Drula E."/>
            <person name="Henrissat B."/>
            <person name="Hansel C."/>
            <person name="Singer S."/>
            <person name="Hutchinson M.I."/>
            <person name="de Vries R.P."/>
            <person name="Natvig D.O."/>
            <person name="Powell A.J."/>
            <person name="Tsang A."/>
            <person name="Grigoriev I.V."/>
        </authorList>
    </citation>
    <scope>NUCLEOTIDE SEQUENCE [LARGE SCALE GENOMIC DNA]</scope>
    <source>
        <strain evidence="12 13">CBS 494.80</strain>
    </source>
</reference>
<keyword evidence="7" id="KW-1133">Transmembrane helix</keyword>
<dbReference type="PANTHER" id="PTHR45618">
    <property type="entry name" value="MITOCHONDRIAL DICARBOXYLATE CARRIER-RELATED"/>
    <property type="match status" value="1"/>
</dbReference>
<comment type="caution">
    <text evidence="12">The sequence shown here is derived from an EMBL/GenBank/DDBJ whole genome shotgun (WGS) entry which is preliminary data.</text>
</comment>
<dbReference type="PRINTS" id="PR00784">
    <property type="entry name" value="MTUNCOUPLING"/>
</dbReference>
<organism evidence="12 13">
    <name type="scientific">Oculimacula yallundae</name>
    <dbReference type="NCBI Taxonomy" id="86028"/>
    <lineage>
        <taxon>Eukaryota</taxon>
        <taxon>Fungi</taxon>
        <taxon>Dikarya</taxon>
        <taxon>Ascomycota</taxon>
        <taxon>Pezizomycotina</taxon>
        <taxon>Leotiomycetes</taxon>
        <taxon>Helotiales</taxon>
        <taxon>Ploettnerulaceae</taxon>
        <taxon>Oculimacula</taxon>
    </lineage>
</organism>
<feature type="repeat" description="Solcar" evidence="10">
    <location>
        <begin position="87"/>
        <end position="169"/>
    </location>
</feature>
<keyword evidence="5" id="KW-0677">Repeat</keyword>
<dbReference type="EMBL" id="JAZHXI010000004">
    <property type="protein sequence ID" value="KAL2072885.1"/>
    <property type="molecule type" value="Genomic_DNA"/>
</dbReference>
<evidence type="ECO:0000256" key="2">
    <source>
        <dbReference type="ARBA" id="ARBA00006375"/>
    </source>
</evidence>
<keyword evidence="4 10" id="KW-0812">Transmembrane</keyword>
<gene>
    <name evidence="12" type="ORF">VTL71DRAFT_12228</name>
</gene>
<evidence type="ECO:0000256" key="8">
    <source>
        <dbReference type="ARBA" id="ARBA00023128"/>
    </source>
</evidence>
<sequence>MMTIAVEHALFCRQLEGGNVLRQLIYLRAEKKNARDGRDPGNIGLSGSYFCRFGIVHVKAYRGGFLGSGSGLHSNRYGLGKIDIAKERKIADDGRGASASMAACFTHPLDRTKYCMQVLSSKQPMLKALQTFAIRDGIRSLWSGLSASILRQTTYSTARFALYDILARQLQQRTGNKLSAGSTVACAGAAGGLAGMLGNPTEVVLVRMCADGVKSPSQRYLYSNAVSGMIRIGREEGLGAFTKGLAPNIVRSILMNVSQIAVYTSAKRKLLANKLMPFSDGVPLHIAASLAAGTVATTVCAPADVLKSRMQSAASVDGKAPGLVRIVTESLKAEGPGFLMKGWTPAWLRLAPNTVLMFLFMEQLQRLVAAKTL</sequence>
<evidence type="ECO:0000256" key="4">
    <source>
        <dbReference type="ARBA" id="ARBA00022692"/>
    </source>
</evidence>
<evidence type="ECO:0000256" key="9">
    <source>
        <dbReference type="ARBA" id="ARBA00023136"/>
    </source>
</evidence>
<evidence type="ECO:0000313" key="13">
    <source>
        <dbReference type="Proteomes" id="UP001595075"/>
    </source>
</evidence>
<evidence type="ECO:0000256" key="6">
    <source>
        <dbReference type="ARBA" id="ARBA00022792"/>
    </source>
</evidence>
<dbReference type="Pfam" id="PF00153">
    <property type="entry name" value="Mito_carr"/>
    <property type="match status" value="3"/>
</dbReference>
<keyword evidence="9 10" id="KW-0472">Membrane</keyword>
<evidence type="ECO:0000256" key="5">
    <source>
        <dbReference type="ARBA" id="ARBA00022737"/>
    </source>
</evidence>
<evidence type="ECO:0000256" key="1">
    <source>
        <dbReference type="ARBA" id="ARBA00004448"/>
    </source>
</evidence>
<keyword evidence="3 11" id="KW-0813">Transport</keyword>
<accession>A0ABR4CSE3</accession>
<dbReference type="InterPro" id="IPR050391">
    <property type="entry name" value="Mito_Metabolite_Transporter"/>
</dbReference>
<evidence type="ECO:0000256" key="10">
    <source>
        <dbReference type="PROSITE-ProRule" id="PRU00282"/>
    </source>
</evidence>
<feature type="repeat" description="Solcar" evidence="10">
    <location>
        <begin position="182"/>
        <end position="269"/>
    </location>
</feature>
<evidence type="ECO:0000313" key="12">
    <source>
        <dbReference type="EMBL" id="KAL2072885.1"/>
    </source>
</evidence>
<keyword evidence="8" id="KW-0496">Mitochondrion</keyword>
<keyword evidence="13" id="KW-1185">Reference proteome</keyword>
<proteinExistence type="inferred from homology"/>
<protein>
    <recommendedName>
        <fullName evidence="14">Mitochondrial dicarboxylate transporter</fullName>
    </recommendedName>
</protein>
<comment type="similarity">
    <text evidence="2 11">Belongs to the mitochondrial carrier (TC 2.A.29) family.</text>
</comment>
<dbReference type="SUPFAM" id="SSF103506">
    <property type="entry name" value="Mitochondrial carrier"/>
    <property type="match status" value="1"/>
</dbReference>
<feature type="repeat" description="Solcar" evidence="10">
    <location>
        <begin position="280"/>
        <end position="367"/>
    </location>
</feature>
<keyword evidence="6" id="KW-0999">Mitochondrion inner membrane</keyword>
<comment type="subcellular location">
    <subcellularLocation>
        <location evidence="1">Mitochondrion inner membrane</location>
        <topology evidence="1">Multi-pass membrane protein</topology>
    </subcellularLocation>
</comment>
<evidence type="ECO:0008006" key="14">
    <source>
        <dbReference type="Google" id="ProtNLM"/>
    </source>
</evidence>